<dbReference type="InterPro" id="IPR004978">
    <property type="entry name" value="Stanniocalcin"/>
</dbReference>
<keyword evidence="4" id="KW-1015">Disulfide bond</keyword>
<keyword evidence="6" id="KW-1185">Reference proteome</keyword>
<evidence type="ECO:0000256" key="1">
    <source>
        <dbReference type="ARBA" id="ARBA00008693"/>
    </source>
</evidence>
<dbReference type="AlphaFoldDB" id="A0A0C3BTU6"/>
<evidence type="ECO:0000313" key="5">
    <source>
        <dbReference type="EMBL" id="KIM80737.1"/>
    </source>
</evidence>
<dbReference type="Pfam" id="PF03298">
    <property type="entry name" value="Stanniocalcin"/>
    <property type="match status" value="1"/>
</dbReference>
<protein>
    <submittedName>
        <fullName evidence="5">Uncharacterized protein</fullName>
    </submittedName>
</protein>
<evidence type="ECO:0000256" key="3">
    <source>
        <dbReference type="ARBA" id="ARBA00022702"/>
    </source>
</evidence>
<dbReference type="OrthoDB" id="2251794at2759"/>
<accession>A0A0C3BTU6</accession>
<dbReference type="InParanoid" id="A0A0C3BTU6"/>
<dbReference type="PANTHER" id="PTHR11245:SF6">
    <property type="entry name" value="DUF19 DOMAIN-CONTAINING PROTEIN"/>
    <property type="match status" value="1"/>
</dbReference>
<dbReference type="EMBL" id="KN833002">
    <property type="protein sequence ID" value="KIM80737.1"/>
    <property type="molecule type" value="Genomic_DNA"/>
</dbReference>
<gene>
    <name evidence="5" type="ORF">PILCRDRAFT_821999</name>
</gene>
<dbReference type="PANTHER" id="PTHR11245">
    <property type="entry name" value="STANNIOCALCIN"/>
    <property type="match status" value="1"/>
</dbReference>
<evidence type="ECO:0000256" key="2">
    <source>
        <dbReference type="ARBA" id="ARBA00011748"/>
    </source>
</evidence>
<comment type="similarity">
    <text evidence="1">Belongs to the stanniocalcin family.</text>
</comment>
<dbReference type="HOGENOM" id="CLU_110800_0_0_1"/>
<dbReference type="GO" id="GO:0005615">
    <property type="term" value="C:extracellular space"/>
    <property type="evidence" value="ECO:0007669"/>
    <property type="project" value="TreeGrafter"/>
</dbReference>
<keyword evidence="3" id="KW-0372">Hormone</keyword>
<sequence>MDASHEETIFRRRCGLNWTTMMKSLVFLLPVLIGIATFQSGRIPSLLVSRDTGPPSSSPACANPPLDTCSFYTNCLESRYHCGPSGYPIGYGKKFCEKFSDNRSLFDTQGQQWMENTMHCLQMALVTDAIGTATTCQALENQAFGTHAGCYINSGLCTLGIHDWSVILEIVDIKTLFASWGAFMATVETVAGCAEFYAFIVAKGLF</sequence>
<reference evidence="6" key="2">
    <citation type="submission" date="2015-01" db="EMBL/GenBank/DDBJ databases">
        <title>Evolutionary Origins and Diversification of the Mycorrhizal Mutualists.</title>
        <authorList>
            <consortium name="DOE Joint Genome Institute"/>
            <consortium name="Mycorrhizal Genomics Consortium"/>
            <person name="Kohler A."/>
            <person name="Kuo A."/>
            <person name="Nagy L.G."/>
            <person name="Floudas D."/>
            <person name="Copeland A."/>
            <person name="Barry K.W."/>
            <person name="Cichocki N."/>
            <person name="Veneault-Fourrey C."/>
            <person name="LaButti K."/>
            <person name="Lindquist E.A."/>
            <person name="Lipzen A."/>
            <person name="Lundell T."/>
            <person name="Morin E."/>
            <person name="Murat C."/>
            <person name="Riley R."/>
            <person name="Ohm R."/>
            <person name="Sun H."/>
            <person name="Tunlid A."/>
            <person name="Henrissat B."/>
            <person name="Grigoriev I.V."/>
            <person name="Hibbett D.S."/>
            <person name="Martin F."/>
        </authorList>
    </citation>
    <scope>NUCLEOTIDE SEQUENCE [LARGE SCALE GENOMIC DNA]</scope>
    <source>
        <strain evidence="6">F 1598</strain>
    </source>
</reference>
<dbReference type="GO" id="GO:0005179">
    <property type="term" value="F:hormone activity"/>
    <property type="evidence" value="ECO:0007669"/>
    <property type="project" value="UniProtKB-KW"/>
</dbReference>
<proteinExistence type="inferred from homology"/>
<comment type="subunit">
    <text evidence="2">Homodimer; disulfide-linked.</text>
</comment>
<dbReference type="Proteomes" id="UP000054166">
    <property type="component" value="Unassembled WGS sequence"/>
</dbReference>
<reference evidence="5 6" key="1">
    <citation type="submission" date="2014-04" db="EMBL/GenBank/DDBJ databases">
        <authorList>
            <consortium name="DOE Joint Genome Institute"/>
            <person name="Kuo A."/>
            <person name="Tarkka M."/>
            <person name="Buscot F."/>
            <person name="Kohler A."/>
            <person name="Nagy L.G."/>
            <person name="Floudas D."/>
            <person name="Copeland A."/>
            <person name="Barry K.W."/>
            <person name="Cichocki N."/>
            <person name="Veneault-Fourrey C."/>
            <person name="LaButti K."/>
            <person name="Lindquist E.A."/>
            <person name="Lipzen A."/>
            <person name="Lundell T."/>
            <person name="Morin E."/>
            <person name="Murat C."/>
            <person name="Sun H."/>
            <person name="Tunlid A."/>
            <person name="Henrissat B."/>
            <person name="Grigoriev I.V."/>
            <person name="Hibbett D.S."/>
            <person name="Martin F."/>
            <person name="Nordberg H.P."/>
            <person name="Cantor M.N."/>
            <person name="Hua S.X."/>
        </authorList>
    </citation>
    <scope>NUCLEOTIDE SEQUENCE [LARGE SCALE GENOMIC DNA]</scope>
    <source>
        <strain evidence="5 6">F 1598</strain>
    </source>
</reference>
<organism evidence="5 6">
    <name type="scientific">Piloderma croceum (strain F 1598)</name>
    <dbReference type="NCBI Taxonomy" id="765440"/>
    <lineage>
        <taxon>Eukaryota</taxon>
        <taxon>Fungi</taxon>
        <taxon>Dikarya</taxon>
        <taxon>Basidiomycota</taxon>
        <taxon>Agaricomycotina</taxon>
        <taxon>Agaricomycetes</taxon>
        <taxon>Agaricomycetidae</taxon>
        <taxon>Atheliales</taxon>
        <taxon>Atheliaceae</taxon>
        <taxon>Piloderma</taxon>
    </lineage>
</organism>
<name>A0A0C3BTU6_PILCF</name>
<dbReference type="STRING" id="765440.A0A0C3BTU6"/>
<evidence type="ECO:0000313" key="6">
    <source>
        <dbReference type="Proteomes" id="UP000054166"/>
    </source>
</evidence>
<dbReference type="GO" id="GO:0006874">
    <property type="term" value="P:intracellular calcium ion homeostasis"/>
    <property type="evidence" value="ECO:0007669"/>
    <property type="project" value="TreeGrafter"/>
</dbReference>
<evidence type="ECO:0000256" key="4">
    <source>
        <dbReference type="ARBA" id="ARBA00023157"/>
    </source>
</evidence>